<comment type="subcellular location">
    <subcellularLocation>
        <location evidence="1">Membrane</location>
        <topology evidence="1">Single-pass type II membrane protein</topology>
    </subcellularLocation>
</comment>
<dbReference type="PROSITE" id="PS50041">
    <property type="entry name" value="C_TYPE_LECTIN_2"/>
    <property type="match status" value="2"/>
</dbReference>
<evidence type="ECO:0000256" key="3">
    <source>
        <dbReference type="ARBA" id="ARBA00022734"/>
    </source>
</evidence>
<gene>
    <name evidence="14" type="primary">LOC102384537</name>
</gene>
<keyword evidence="3" id="KW-0430">Lectin</keyword>
<keyword evidence="7" id="KW-0325">Glycoprotein</keyword>
<evidence type="ECO:0000256" key="2">
    <source>
        <dbReference type="ARBA" id="ARBA00022692"/>
    </source>
</evidence>
<dbReference type="AlphaFoldDB" id="A0A3Q0H6J2"/>
<dbReference type="InterPro" id="IPR001304">
    <property type="entry name" value="C-type_lectin-like"/>
</dbReference>
<accession>A0A3Q0H6J2</accession>
<sequence>MSSQEPDYINLKFYTPSKEPMEQRPRNIKNKDASASSFHWKIITVILGVLFLAALGTAVTLAVKYRSCLHCPDQWVGYRGSCYFFSRVKKDWNSSQESCSAQSSHLLVIGDAQEMELFQVICPEPRWIGLRNRTSYGWAWEDGSTFNVRKTMECKTMESAVVGAVFMEWPEMSNEEVTYTDVRFHSSSQERRSQRSQKSEKNQRPQNNESKDSPAPSSAWKFIGGILGILCLMLLGTAVAFVFLFFQECKPCESQRNCIHQERSTLHQGITQYQKAYTTPTPRGDKTSSCPEKWEPHGHFCYLFTNDWKSWQESKDYCTSLDSKLLDIKNKEELEFSKSQLHVPHWIGLSQQEGSEPWLWEDGTAFSKDLFAVAQGTTPGCCVLLSKVEAKCVSCEEPYSWICKKEAVHPEPAALAEGRKKSR</sequence>
<dbReference type="RefSeq" id="XP_025067247.1">
    <property type="nucleotide sequence ID" value="XM_025211462.1"/>
</dbReference>
<organism evidence="13 14">
    <name type="scientific">Alligator sinensis</name>
    <name type="common">Chinese alligator</name>
    <dbReference type="NCBI Taxonomy" id="38654"/>
    <lineage>
        <taxon>Eukaryota</taxon>
        <taxon>Metazoa</taxon>
        <taxon>Chordata</taxon>
        <taxon>Craniata</taxon>
        <taxon>Vertebrata</taxon>
        <taxon>Euteleostomi</taxon>
        <taxon>Archelosauria</taxon>
        <taxon>Archosauria</taxon>
        <taxon>Crocodylia</taxon>
        <taxon>Alligatoridae</taxon>
        <taxon>Alligatorinae</taxon>
        <taxon>Alligator</taxon>
    </lineage>
</organism>
<dbReference type="GO" id="GO:0030246">
    <property type="term" value="F:carbohydrate binding"/>
    <property type="evidence" value="ECO:0007669"/>
    <property type="project" value="UniProtKB-KW"/>
</dbReference>
<evidence type="ECO:0000256" key="1">
    <source>
        <dbReference type="ARBA" id="ARBA00004606"/>
    </source>
</evidence>
<proteinExistence type="predicted"/>
<dbReference type="GO" id="GO:0002223">
    <property type="term" value="P:stimulatory C-type lectin receptor signaling pathway"/>
    <property type="evidence" value="ECO:0007669"/>
    <property type="project" value="TreeGrafter"/>
</dbReference>
<evidence type="ECO:0000256" key="6">
    <source>
        <dbReference type="ARBA" id="ARBA00023136"/>
    </source>
</evidence>
<evidence type="ECO:0000313" key="14">
    <source>
        <dbReference type="RefSeq" id="XP_025067247.1"/>
    </source>
</evidence>
<feature type="domain" description="C-type lectin" evidence="12">
    <location>
        <begin position="78"/>
        <end position="169"/>
    </location>
</feature>
<keyword evidence="4" id="KW-0735">Signal-anchor</keyword>
<keyword evidence="6 11" id="KW-0472">Membrane</keyword>
<dbReference type="Proteomes" id="UP000189705">
    <property type="component" value="Unplaced"/>
</dbReference>
<feature type="compositionally biased region" description="Basic and acidic residues" evidence="10">
    <location>
        <begin position="184"/>
        <end position="203"/>
    </location>
</feature>
<dbReference type="InterPro" id="IPR016186">
    <property type="entry name" value="C-type_lectin-like/link_sf"/>
</dbReference>
<evidence type="ECO:0000256" key="11">
    <source>
        <dbReference type="SAM" id="Phobius"/>
    </source>
</evidence>
<feature type="domain" description="C-type lectin" evidence="12">
    <location>
        <begin position="297"/>
        <end position="404"/>
    </location>
</feature>
<dbReference type="STRING" id="38654.A0A3Q0H6J2"/>
<dbReference type="Pfam" id="PF00059">
    <property type="entry name" value="Lectin_C"/>
    <property type="match status" value="2"/>
</dbReference>
<keyword evidence="2 11" id="KW-0812">Transmembrane</keyword>
<evidence type="ECO:0000256" key="9">
    <source>
        <dbReference type="ARBA" id="ARBA00041489"/>
    </source>
</evidence>
<dbReference type="KEGG" id="asn:102384537"/>
<keyword evidence="13" id="KW-1185">Reference proteome</keyword>
<feature type="region of interest" description="Disordered" evidence="10">
    <location>
        <begin position="184"/>
        <end position="217"/>
    </location>
</feature>
<evidence type="ECO:0000256" key="8">
    <source>
        <dbReference type="ARBA" id="ARBA00041193"/>
    </source>
</evidence>
<reference evidence="14" key="1">
    <citation type="submission" date="2025-08" db="UniProtKB">
        <authorList>
            <consortium name="RefSeq"/>
        </authorList>
    </citation>
    <scope>IDENTIFICATION</scope>
</reference>
<evidence type="ECO:0000313" key="13">
    <source>
        <dbReference type="Proteomes" id="UP000189705"/>
    </source>
</evidence>
<keyword evidence="5 11" id="KW-1133">Transmembrane helix</keyword>
<dbReference type="CDD" id="cd03593">
    <property type="entry name" value="CLECT_NK_receptors_like"/>
    <property type="match status" value="2"/>
</dbReference>
<feature type="transmembrane region" description="Helical" evidence="11">
    <location>
        <begin position="222"/>
        <end position="246"/>
    </location>
</feature>
<protein>
    <recommendedName>
        <fullName evidence="8">Natural killer cells antigen CD94</fullName>
    </recommendedName>
    <alternativeName>
        <fullName evidence="9">Killer cell lectin-like receptor subfamily D member 1</fullName>
    </alternativeName>
</protein>
<dbReference type="PANTHER" id="PTHR22800:SF252">
    <property type="entry name" value="NATURAL KILLER CELLS ANTIGEN CD94"/>
    <property type="match status" value="1"/>
</dbReference>
<feature type="transmembrane region" description="Helical" evidence="11">
    <location>
        <begin position="42"/>
        <end position="63"/>
    </location>
</feature>
<evidence type="ECO:0000256" key="5">
    <source>
        <dbReference type="ARBA" id="ARBA00022989"/>
    </source>
</evidence>
<dbReference type="InterPro" id="IPR033992">
    <property type="entry name" value="NKR-like_CTLD"/>
</dbReference>
<evidence type="ECO:0000256" key="10">
    <source>
        <dbReference type="SAM" id="MobiDB-lite"/>
    </source>
</evidence>
<dbReference type="GO" id="GO:0016020">
    <property type="term" value="C:membrane"/>
    <property type="evidence" value="ECO:0007669"/>
    <property type="project" value="UniProtKB-SubCell"/>
</dbReference>
<dbReference type="Gene3D" id="3.10.100.10">
    <property type="entry name" value="Mannose-Binding Protein A, subunit A"/>
    <property type="match status" value="2"/>
</dbReference>
<dbReference type="InterPro" id="IPR016187">
    <property type="entry name" value="CTDL_fold"/>
</dbReference>
<evidence type="ECO:0000256" key="4">
    <source>
        <dbReference type="ARBA" id="ARBA00022968"/>
    </source>
</evidence>
<dbReference type="SUPFAM" id="SSF56436">
    <property type="entry name" value="C-type lectin-like"/>
    <property type="match status" value="2"/>
</dbReference>
<dbReference type="InterPro" id="IPR050919">
    <property type="entry name" value="NKG2/CD94_NK_receptors"/>
</dbReference>
<dbReference type="GO" id="GO:0045954">
    <property type="term" value="P:positive regulation of natural killer cell mediated cytotoxicity"/>
    <property type="evidence" value="ECO:0007669"/>
    <property type="project" value="TreeGrafter"/>
</dbReference>
<dbReference type="InParanoid" id="A0A3Q0H6J2"/>
<dbReference type="SMART" id="SM00034">
    <property type="entry name" value="CLECT"/>
    <property type="match status" value="2"/>
</dbReference>
<evidence type="ECO:0000256" key="7">
    <source>
        <dbReference type="ARBA" id="ARBA00023180"/>
    </source>
</evidence>
<evidence type="ECO:0000259" key="12">
    <source>
        <dbReference type="PROSITE" id="PS50041"/>
    </source>
</evidence>
<dbReference type="GeneID" id="102384537"/>
<name>A0A3Q0H6J2_ALLSI</name>
<dbReference type="PANTHER" id="PTHR22800">
    <property type="entry name" value="C-TYPE LECTIN PROTEINS"/>
    <property type="match status" value="1"/>
</dbReference>